<accession>A0A0M4LEQ2</accession>
<keyword evidence="2" id="KW-1185">Reference proteome</keyword>
<name>A0A0M4LEQ2_9GAMM</name>
<dbReference type="STRING" id="1125411.W908_00235"/>
<evidence type="ECO:0000313" key="1">
    <source>
        <dbReference type="EMBL" id="ALE02594.1"/>
    </source>
</evidence>
<dbReference type="Proteomes" id="UP000068905">
    <property type="component" value="Chromosome"/>
</dbReference>
<dbReference type="EMBL" id="CP006911">
    <property type="protein sequence ID" value="ALE02594.1"/>
    <property type="molecule type" value="Genomic_DNA"/>
</dbReference>
<proteinExistence type="predicted"/>
<reference evidence="1 2" key="1">
    <citation type="journal article" date="2015" name="Genome Announc.">
        <title>Genome Sequence of 'Candidatus Thioglobus singularis' Strain PS1, a Mixotroph from the SUP05 Clade of Marine Gammaproteobacteria.</title>
        <authorList>
            <person name="Marshall K.T."/>
            <person name="Morris R.M."/>
        </authorList>
    </citation>
    <scope>NUCLEOTIDE SEQUENCE [LARGE SCALE GENOMIC DNA]</scope>
    <source>
        <strain evidence="1 2">PS1</strain>
    </source>
</reference>
<organism evidence="1 2">
    <name type="scientific">Candidatus Pseudothioglobus singularis PS1</name>
    <dbReference type="NCBI Taxonomy" id="1125411"/>
    <lineage>
        <taxon>Bacteria</taxon>
        <taxon>Pseudomonadati</taxon>
        <taxon>Pseudomonadota</taxon>
        <taxon>Gammaproteobacteria</taxon>
        <taxon>Candidatus Pseudothioglobaceae</taxon>
        <taxon>Candidatus Pseudothioglobus</taxon>
    </lineage>
</organism>
<sequence>MNSKYFEDSPLLEELSKLTVKNGQTDWTYEQWTEVCLDNGWVEISNQSDIWVESIQDATKRDLIIAYNKLNQDLKWNTKKKEKMLFRKGDLVISYEKDLANWWEYQALLNKNKSI</sequence>
<gene>
    <name evidence="1" type="ORF">W908_00235</name>
</gene>
<evidence type="ECO:0000313" key="2">
    <source>
        <dbReference type="Proteomes" id="UP000068905"/>
    </source>
</evidence>
<dbReference type="RefSeq" id="WP_020023691.1">
    <property type="nucleotide sequence ID" value="NZ_CP006911.1"/>
</dbReference>
<protein>
    <submittedName>
        <fullName evidence="1">Uncharacterized protein</fullName>
    </submittedName>
</protein>
<dbReference type="AlphaFoldDB" id="A0A0M4LEQ2"/>
<dbReference type="KEGG" id="tsn:W908_00235"/>